<dbReference type="AlphaFoldDB" id="A0A9D1SLN7"/>
<dbReference type="Pfam" id="PF18949">
    <property type="entry name" value="DUF5693"/>
    <property type="match status" value="1"/>
</dbReference>
<organism evidence="2 3">
    <name type="scientific">Candidatus Avacidaminococcus intestinavium</name>
    <dbReference type="NCBI Taxonomy" id="2840684"/>
    <lineage>
        <taxon>Bacteria</taxon>
        <taxon>Bacillati</taxon>
        <taxon>Bacillota</taxon>
        <taxon>Negativicutes</taxon>
        <taxon>Acidaminococcales</taxon>
        <taxon>Acidaminococcaceae</taxon>
        <taxon>Acidaminococcaceae incertae sedis</taxon>
        <taxon>Candidatus Avacidaminococcus</taxon>
    </lineage>
</organism>
<name>A0A9D1SLN7_9FIRM</name>
<dbReference type="InterPro" id="IPR043748">
    <property type="entry name" value="DUF5693"/>
</dbReference>
<proteinExistence type="predicted"/>
<reference evidence="2" key="2">
    <citation type="journal article" date="2021" name="PeerJ">
        <title>Extensive microbial diversity within the chicken gut microbiome revealed by metagenomics and culture.</title>
        <authorList>
            <person name="Gilroy R."/>
            <person name="Ravi A."/>
            <person name="Getino M."/>
            <person name="Pursley I."/>
            <person name="Horton D.L."/>
            <person name="Alikhan N.F."/>
            <person name="Baker D."/>
            <person name="Gharbi K."/>
            <person name="Hall N."/>
            <person name="Watson M."/>
            <person name="Adriaenssens E.M."/>
            <person name="Foster-Nyarko E."/>
            <person name="Jarju S."/>
            <person name="Secka A."/>
            <person name="Antonio M."/>
            <person name="Oren A."/>
            <person name="Chaudhuri R.R."/>
            <person name="La Ragione R."/>
            <person name="Hildebrand F."/>
            <person name="Pallen M.J."/>
        </authorList>
    </citation>
    <scope>NUCLEOTIDE SEQUENCE</scope>
    <source>
        <strain evidence="2">CHK160-1198</strain>
    </source>
</reference>
<feature type="transmembrane region" description="Helical" evidence="1">
    <location>
        <begin position="384"/>
        <end position="402"/>
    </location>
</feature>
<reference evidence="2" key="1">
    <citation type="submission" date="2020-10" db="EMBL/GenBank/DDBJ databases">
        <authorList>
            <person name="Gilroy R."/>
        </authorList>
    </citation>
    <scope>NUCLEOTIDE SEQUENCE</scope>
    <source>
        <strain evidence="2">CHK160-1198</strain>
    </source>
</reference>
<feature type="transmembrane region" description="Helical" evidence="1">
    <location>
        <begin position="609"/>
        <end position="625"/>
    </location>
</feature>
<protein>
    <submittedName>
        <fullName evidence="2">Uncharacterized protein</fullName>
    </submittedName>
</protein>
<evidence type="ECO:0000256" key="1">
    <source>
        <dbReference type="SAM" id="Phobius"/>
    </source>
</evidence>
<keyword evidence="1" id="KW-1133">Transmembrane helix</keyword>
<evidence type="ECO:0000313" key="2">
    <source>
        <dbReference type="EMBL" id="HIU64821.1"/>
    </source>
</evidence>
<gene>
    <name evidence="2" type="ORF">IAB06_07305</name>
</gene>
<feature type="transmembrane region" description="Helical" evidence="1">
    <location>
        <begin position="631"/>
        <end position="652"/>
    </location>
</feature>
<feature type="transmembrane region" description="Helical" evidence="1">
    <location>
        <begin position="7"/>
        <end position="26"/>
    </location>
</feature>
<evidence type="ECO:0000313" key="3">
    <source>
        <dbReference type="Proteomes" id="UP000824099"/>
    </source>
</evidence>
<feature type="transmembrane region" description="Helical" evidence="1">
    <location>
        <begin position="414"/>
        <end position="433"/>
    </location>
</feature>
<comment type="caution">
    <text evidence="2">The sequence shown here is derived from an EMBL/GenBank/DDBJ whole genome shotgun (WGS) entry which is preliminary data.</text>
</comment>
<keyword evidence="1" id="KW-0472">Membrane</keyword>
<feature type="transmembrane region" description="Helical" evidence="1">
    <location>
        <begin position="556"/>
        <end position="575"/>
    </location>
</feature>
<sequence length="670" mass="75354">MRKTGYNPLLIIVILLAVVFSLFLNYQRHNVEQANRSVEMAVEYESVARMAYSEGLTEKEVLKMFKERGVTSLVLFDATLQKLNTKGLVHVATGSELRQAAAAHLLNEGIWLDLVKQGKILENAVYVSEGSSKQVFKDVEEDLMLRFGSALVHKLTDAPTIIEVKGDTRLISDEAYGEQRGVLQLDLGLSTEELSLAKELGFMVIARPVNYGHGYNKASASEKEQIDGFFRRLDQSGAEVSTVIGSGKTMLGYEENLDYVAEQLKKRNITLGMVENVVQLQFSPLDGLVKTAELMDYHVARTYVIDKAEQKKLKVTEALRRWALTDEERNIRINYIKTFLTPQDGKTLLNTNLDYVGDIKSNVEKRGFTIGRAGVFAPYFPQKVLYLPLIFGIVSAGVLYLLQLVDLSKKKQYLIIGTVGAVFCAGIFILHSVLFRQLLALGAATVFPVLAMTYIINRWDKSTKQYESIVYILWSAIWQLGLVITCSLLGASLVGAILGDIRFFLEIDIYKGVKLTFVLPIVLMFLVVLRRYSLFEGDNEQKNMLTRFNNFLSRPITLKIAAAALVLAFVAWVFIGRSGHTAGVPVPAWEIKLRLFLEELMYARPREKEFLVGHPAFFMAVFAFYRKMPNWFKALCVLGAVIGQGSLVQTFAHMRTPIIMSYIRALDGYF</sequence>
<keyword evidence="1" id="KW-0812">Transmembrane</keyword>
<feature type="transmembrane region" description="Helical" evidence="1">
    <location>
        <begin position="439"/>
        <end position="457"/>
    </location>
</feature>
<feature type="non-terminal residue" evidence="2">
    <location>
        <position position="670"/>
    </location>
</feature>
<accession>A0A9D1SLN7</accession>
<feature type="transmembrane region" description="Helical" evidence="1">
    <location>
        <begin position="517"/>
        <end position="535"/>
    </location>
</feature>
<feature type="transmembrane region" description="Helical" evidence="1">
    <location>
        <begin position="469"/>
        <end position="497"/>
    </location>
</feature>
<dbReference type="EMBL" id="DVNI01000124">
    <property type="protein sequence ID" value="HIU64821.1"/>
    <property type="molecule type" value="Genomic_DNA"/>
</dbReference>
<dbReference type="Proteomes" id="UP000824099">
    <property type="component" value="Unassembled WGS sequence"/>
</dbReference>